<evidence type="ECO:0000313" key="1">
    <source>
        <dbReference type="EMBL" id="KAG2105840.1"/>
    </source>
</evidence>
<keyword evidence="2" id="KW-1185">Reference proteome</keyword>
<dbReference type="Proteomes" id="UP000823399">
    <property type="component" value="Unassembled WGS sequence"/>
</dbReference>
<sequence length="181" mass="20108">MSSLSICFELMYCSKVIFDSHLQHMVRLVSTNQLSQQAVRQWCLTRTPFCPASPPAGRARFEVDTFSGVCDALFLSSGPSVAVLKGSKVPEDLLGAFRKDVKQKMHFSIQITTTLPVYIKVLGRSVRCAYGTWKSRVLLICMGEISAKVFTRFTPCIVVALGTPFLVSITKIFASLNVYKQ</sequence>
<dbReference type="GeneID" id="64696104"/>
<dbReference type="AlphaFoldDB" id="A0A9P7F3C6"/>
<accession>A0A9P7F3C6</accession>
<proteinExistence type="predicted"/>
<reference evidence="1" key="1">
    <citation type="journal article" date="2020" name="New Phytol.">
        <title>Comparative genomics reveals dynamic genome evolution in host specialist ectomycorrhizal fungi.</title>
        <authorList>
            <person name="Lofgren L.A."/>
            <person name="Nguyen N.H."/>
            <person name="Vilgalys R."/>
            <person name="Ruytinx J."/>
            <person name="Liao H.L."/>
            <person name="Branco S."/>
            <person name="Kuo A."/>
            <person name="LaButti K."/>
            <person name="Lipzen A."/>
            <person name="Andreopoulos W."/>
            <person name="Pangilinan J."/>
            <person name="Riley R."/>
            <person name="Hundley H."/>
            <person name="Na H."/>
            <person name="Barry K."/>
            <person name="Grigoriev I.V."/>
            <person name="Stajich J.E."/>
            <person name="Kennedy P.G."/>
        </authorList>
    </citation>
    <scope>NUCLEOTIDE SEQUENCE</scope>
    <source>
        <strain evidence="1">FC423</strain>
    </source>
</reference>
<name>A0A9P7F3C6_9AGAM</name>
<comment type="caution">
    <text evidence="1">The sequence shown here is derived from an EMBL/GenBank/DDBJ whole genome shotgun (WGS) entry which is preliminary data.</text>
</comment>
<dbReference type="RefSeq" id="XP_041291396.1">
    <property type="nucleotide sequence ID" value="XM_041433845.1"/>
</dbReference>
<protein>
    <submittedName>
        <fullName evidence="1">Uncharacterized protein</fullName>
    </submittedName>
</protein>
<gene>
    <name evidence="1" type="ORF">F5147DRAFT_654081</name>
</gene>
<evidence type="ECO:0000313" key="2">
    <source>
        <dbReference type="Proteomes" id="UP000823399"/>
    </source>
</evidence>
<dbReference type="EMBL" id="JABBWM010000037">
    <property type="protein sequence ID" value="KAG2105840.1"/>
    <property type="molecule type" value="Genomic_DNA"/>
</dbReference>
<organism evidence="1 2">
    <name type="scientific">Suillus discolor</name>
    <dbReference type="NCBI Taxonomy" id="1912936"/>
    <lineage>
        <taxon>Eukaryota</taxon>
        <taxon>Fungi</taxon>
        <taxon>Dikarya</taxon>
        <taxon>Basidiomycota</taxon>
        <taxon>Agaricomycotina</taxon>
        <taxon>Agaricomycetes</taxon>
        <taxon>Agaricomycetidae</taxon>
        <taxon>Boletales</taxon>
        <taxon>Suillineae</taxon>
        <taxon>Suillaceae</taxon>
        <taxon>Suillus</taxon>
    </lineage>
</organism>